<gene>
    <name evidence="1" type="ORF">PCOR1329_LOCUS17569</name>
</gene>
<keyword evidence="2" id="KW-1185">Reference proteome</keyword>
<reference evidence="1" key="1">
    <citation type="submission" date="2023-10" db="EMBL/GenBank/DDBJ databases">
        <authorList>
            <person name="Chen Y."/>
            <person name="Shah S."/>
            <person name="Dougan E. K."/>
            <person name="Thang M."/>
            <person name="Chan C."/>
        </authorList>
    </citation>
    <scope>NUCLEOTIDE SEQUENCE [LARGE SCALE GENOMIC DNA]</scope>
</reference>
<dbReference type="Proteomes" id="UP001189429">
    <property type="component" value="Unassembled WGS sequence"/>
</dbReference>
<organism evidence="1 2">
    <name type="scientific">Prorocentrum cordatum</name>
    <dbReference type="NCBI Taxonomy" id="2364126"/>
    <lineage>
        <taxon>Eukaryota</taxon>
        <taxon>Sar</taxon>
        <taxon>Alveolata</taxon>
        <taxon>Dinophyceae</taxon>
        <taxon>Prorocentrales</taxon>
        <taxon>Prorocentraceae</taxon>
        <taxon>Prorocentrum</taxon>
    </lineage>
</organism>
<dbReference type="EMBL" id="CAUYUJ010005464">
    <property type="protein sequence ID" value="CAK0813752.1"/>
    <property type="molecule type" value="Genomic_DNA"/>
</dbReference>
<protein>
    <submittedName>
        <fullName evidence="1">Uncharacterized protein</fullName>
    </submittedName>
</protein>
<comment type="caution">
    <text evidence="1">The sequence shown here is derived from an EMBL/GenBank/DDBJ whole genome shotgun (WGS) entry which is preliminary data.</text>
</comment>
<evidence type="ECO:0000313" key="1">
    <source>
        <dbReference type="EMBL" id="CAK0813752.1"/>
    </source>
</evidence>
<accession>A0ABN9R4N6</accession>
<evidence type="ECO:0000313" key="2">
    <source>
        <dbReference type="Proteomes" id="UP001189429"/>
    </source>
</evidence>
<sequence>MTSADLEWILQGSQVTSDVRLLMGPQADPAEESPRGGGALSAAAVRRRLHHSRGLPYGLLSDLLDAVPQLAVPPPRPFAPARTQPMGVSLQE</sequence>
<proteinExistence type="predicted"/>
<name>A0ABN9R4N6_9DINO</name>